<sequence length="115" mass="11788">MACCNPESPWGALAGRVGWEGVRARLASLAQAARAPRAPPRSPGVPVGVLRALLGPGDLTGLRLPLLPSERRPPRPSCPGEGRGPPGALQRASSPPSDFSLPELRPVPAPGPEVG</sequence>
<gene>
    <name evidence="2" type="ORF">MRATA1EN1_LOCUS15659</name>
</gene>
<evidence type="ECO:0000313" key="3">
    <source>
        <dbReference type="Proteomes" id="UP001176941"/>
    </source>
</evidence>
<reference evidence="2" key="1">
    <citation type="submission" date="2023-04" db="EMBL/GenBank/DDBJ databases">
        <authorList>
            <consortium name="ELIXIR-Norway"/>
        </authorList>
    </citation>
    <scope>NUCLEOTIDE SEQUENCE [LARGE SCALE GENOMIC DNA]</scope>
</reference>
<evidence type="ECO:0000313" key="2">
    <source>
        <dbReference type="EMBL" id="CAI9166697.1"/>
    </source>
</evidence>
<dbReference type="EMBL" id="OX459962">
    <property type="protein sequence ID" value="CAI9166697.1"/>
    <property type="molecule type" value="Genomic_DNA"/>
</dbReference>
<feature type="compositionally biased region" description="Pro residues" evidence="1">
    <location>
        <begin position="105"/>
        <end position="115"/>
    </location>
</feature>
<feature type="region of interest" description="Disordered" evidence="1">
    <location>
        <begin position="60"/>
        <end position="115"/>
    </location>
</feature>
<proteinExistence type="predicted"/>
<accession>A0ABN8YYQ2</accession>
<evidence type="ECO:0000256" key="1">
    <source>
        <dbReference type="SAM" id="MobiDB-lite"/>
    </source>
</evidence>
<protein>
    <submittedName>
        <fullName evidence="2">Uncharacterized protein</fullName>
    </submittedName>
</protein>
<dbReference type="Proteomes" id="UP001176941">
    <property type="component" value="Chromosome 26"/>
</dbReference>
<keyword evidence="3" id="KW-1185">Reference proteome</keyword>
<name>A0ABN8YYQ2_RANTA</name>
<organism evidence="2 3">
    <name type="scientific">Rangifer tarandus platyrhynchus</name>
    <name type="common">Svalbard reindeer</name>
    <dbReference type="NCBI Taxonomy" id="3082113"/>
    <lineage>
        <taxon>Eukaryota</taxon>
        <taxon>Metazoa</taxon>
        <taxon>Chordata</taxon>
        <taxon>Craniata</taxon>
        <taxon>Vertebrata</taxon>
        <taxon>Euteleostomi</taxon>
        <taxon>Mammalia</taxon>
        <taxon>Eutheria</taxon>
        <taxon>Laurasiatheria</taxon>
        <taxon>Artiodactyla</taxon>
        <taxon>Ruminantia</taxon>
        <taxon>Pecora</taxon>
        <taxon>Cervidae</taxon>
        <taxon>Odocoileinae</taxon>
        <taxon>Rangifer</taxon>
    </lineage>
</organism>